<dbReference type="PANTHER" id="PTHR43806">
    <property type="entry name" value="PEPTIDASE S8"/>
    <property type="match status" value="1"/>
</dbReference>
<dbReference type="InterPro" id="IPR015500">
    <property type="entry name" value="Peptidase_S8_subtilisin-rel"/>
</dbReference>
<sequence length="443" mass="44829">MQIKARTLSCLALVVTTLAITSCGTRAPVPTEGEAAATGGADQIATLRIESSVTRDALQGAMPGARMLSFNPAGGYAILSVTGQDGRAAGARLNSQSLRTLGVSSVQFEADVVLSAPSDPRADGLGLTGWAGGITGWAAGITGWAAGANILPETDWNRAVAYWNALGLPQAQQLVPERGQGVKVAVLDTGVDLNHPLLQGRVDAAAGWDFVDGDALPQEEHALLGDGKYGHGTAVTGIVLQVAPNAKVLPLRVLSPDGSAPMSRVVQALDRAVASGAKVVNLSLGSTTDSTALNTAIAGALAQGVLVVTSSGNSGTEGMVYPARKVNSATFPADSGLLAVGSVSPGLYKSDFTSYGVNMSLTAPGEEVLTTFPDNRLVRATGTSFAAPAVAGALALALSAGPSSPARLVTDLCATARANLDPIFKTKLGAGTLDVAAFVDTYR</sequence>
<dbReference type="PROSITE" id="PS51257">
    <property type="entry name" value="PROKAR_LIPOPROTEIN"/>
    <property type="match status" value="1"/>
</dbReference>
<dbReference type="InterPro" id="IPR050131">
    <property type="entry name" value="Peptidase_S8_subtilisin-like"/>
</dbReference>
<evidence type="ECO:0000313" key="10">
    <source>
        <dbReference type="Proteomes" id="UP001064971"/>
    </source>
</evidence>
<evidence type="ECO:0000313" key="9">
    <source>
        <dbReference type="EMBL" id="BDP42073.1"/>
    </source>
</evidence>
<protein>
    <submittedName>
        <fullName evidence="9">Serine protease</fullName>
    </submittedName>
</protein>
<keyword evidence="3 5" id="KW-0378">Hydrolase</keyword>
<feature type="chain" id="PRO_5047199238" evidence="7">
    <location>
        <begin position="28"/>
        <end position="443"/>
    </location>
</feature>
<dbReference type="SUPFAM" id="SSF52743">
    <property type="entry name" value="Subtilisin-like"/>
    <property type="match status" value="1"/>
</dbReference>
<dbReference type="InterPro" id="IPR023828">
    <property type="entry name" value="Peptidase_S8_Ser-AS"/>
</dbReference>
<dbReference type="Gene3D" id="3.40.50.200">
    <property type="entry name" value="Peptidase S8/S53 domain"/>
    <property type="match status" value="1"/>
</dbReference>
<dbReference type="GO" id="GO:0006508">
    <property type="term" value="P:proteolysis"/>
    <property type="evidence" value="ECO:0007669"/>
    <property type="project" value="UniProtKB-KW"/>
</dbReference>
<evidence type="ECO:0000256" key="6">
    <source>
        <dbReference type="RuleBase" id="RU003355"/>
    </source>
</evidence>
<dbReference type="GO" id="GO:0008233">
    <property type="term" value="F:peptidase activity"/>
    <property type="evidence" value="ECO:0007669"/>
    <property type="project" value="UniProtKB-KW"/>
</dbReference>
<dbReference type="Proteomes" id="UP001064971">
    <property type="component" value="Chromosome"/>
</dbReference>
<feature type="signal peptide" evidence="7">
    <location>
        <begin position="1"/>
        <end position="27"/>
    </location>
</feature>
<gene>
    <name evidence="9" type="ORF">DAETH_20420</name>
</gene>
<feature type="active site" description="Charge relay system" evidence="5">
    <location>
        <position position="188"/>
    </location>
</feature>
<dbReference type="PROSITE" id="PS51892">
    <property type="entry name" value="SUBTILASE"/>
    <property type="match status" value="1"/>
</dbReference>
<dbReference type="RefSeq" id="WP_264774786.1">
    <property type="nucleotide sequence ID" value="NZ_AP026560.1"/>
</dbReference>
<evidence type="ECO:0000256" key="4">
    <source>
        <dbReference type="ARBA" id="ARBA00022825"/>
    </source>
</evidence>
<name>A0ABM8AE59_9DEIO</name>
<dbReference type="InterPro" id="IPR023827">
    <property type="entry name" value="Peptidase_S8_Asp-AS"/>
</dbReference>
<organism evidence="9 10">
    <name type="scientific">Deinococcus aetherius</name>
    <dbReference type="NCBI Taxonomy" id="200252"/>
    <lineage>
        <taxon>Bacteria</taxon>
        <taxon>Thermotogati</taxon>
        <taxon>Deinococcota</taxon>
        <taxon>Deinococci</taxon>
        <taxon>Deinococcales</taxon>
        <taxon>Deinococcaceae</taxon>
        <taxon>Deinococcus</taxon>
    </lineage>
</organism>
<feature type="active site" description="Charge relay system" evidence="5">
    <location>
        <position position="231"/>
    </location>
</feature>
<feature type="active site" description="Charge relay system" evidence="5">
    <location>
        <position position="384"/>
    </location>
</feature>
<dbReference type="Pfam" id="PF00082">
    <property type="entry name" value="Peptidase_S8"/>
    <property type="match status" value="1"/>
</dbReference>
<keyword evidence="2 5" id="KW-0645">Protease</keyword>
<dbReference type="PROSITE" id="PS00136">
    <property type="entry name" value="SUBTILASE_ASP"/>
    <property type="match status" value="1"/>
</dbReference>
<evidence type="ECO:0000256" key="2">
    <source>
        <dbReference type="ARBA" id="ARBA00022670"/>
    </source>
</evidence>
<evidence type="ECO:0000256" key="7">
    <source>
        <dbReference type="SAM" id="SignalP"/>
    </source>
</evidence>
<dbReference type="PROSITE" id="PS00138">
    <property type="entry name" value="SUBTILASE_SER"/>
    <property type="match status" value="1"/>
</dbReference>
<accession>A0ABM8AE59</accession>
<dbReference type="EMBL" id="AP026560">
    <property type="protein sequence ID" value="BDP42073.1"/>
    <property type="molecule type" value="Genomic_DNA"/>
</dbReference>
<keyword evidence="10" id="KW-1185">Reference proteome</keyword>
<dbReference type="InterPro" id="IPR036852">
    <property type="entry name" value="Peptidase_S8/S53_dom_sf"/>
</dbReference>
<feature type="domain" description="Peptidase S8/S53" evidence="8">
    <location>
        <begin position="179"/>
        <end position="431"/>
    </location>
</feature>
<evidence type="ECO:0000256" key="1">
    <source>
        <dbReference type="ARBA" id="ARBA00011073"/>
    </source>
</evidence>
<keyword evidence="4 5" id="KW-0720">Serine protease</keyword>
<reference evidence="9" key="1">
    <citation type="submission" date="2022-07" db="EMBL/GenBank/DDBJ databases">
        <title>Complete Genome Sequence of the Radioresistant Bacterium Deinococcus aetherius ST0316, Isolated from the Air Dust collected in Lower Stratosphere above Japan.</title>
        <authorList>
            <person name="Satoh K."/>
            <person name="Hagiwara K."/>
            <person name="Katsumata K."/>
            <person name="Kubo A."/>
            <person name="Yokobori S."/>
            <person name="Yamagishi A."/>
            <person name="Oono Y."/>
            <person name="Narumi I."/>
        </authorList>
    </citation>
    <scope>NUCLEOTIDE SEQUENCE</scope>
    <source>
        <strain evidence="9">ST0316</strain>
    </source>
</reference>
<evidence type="ECO:0000256" key="3">
    <source>
        <dbReference type="ARBA" id="ARBA00022801"/>
    </source>
</evidence>
<dbReference type="PRINTS" id="PR00723">
    <property type="entry name" value="SUBTILISIN"/>
</dbReference>
<dbReference type="PANTHER" id="PTHR43806:SF11">
    <property type="entry name" value="CEREVISIN-RELATED"/>
    <property type="match status" value="1"/>
</dbReference>
<comment type="similarity">
    <text evidence="1 5 6">Belongs to the peptidase S8 family.</text>
</comment>
<proteinExistence type="inferred from homology"/>
<dbReference type="InterPro" id="IPR000209">
    <property type="entry name" value="Peptidase_S8/S53_dom"/>
</dbReference>
<evidence type="ECO:0000256" key="5">
    <source>
        <dbReference type="PROSITE-ProRule" id="PRU01240"/>
    </source>
</evidence>
<keyword evidence="7" id="KW-0732">Signal</keyword>
<evidence type="ECO:0000259" key="8">
    <source>
        <dbReference type="Pfam" id="PF00082"/>
    </source>
</evidence>